<dbReference type="Pfam" id="PF20056">
    <property type="entry name" value="DUF6455"/>
    <property type="match status" value="1"/>
</dbReference>
<protein>
    <recommendedName>
        <fullName evidence="1">DUF6455 domain-containing protein</fullName>
    </recommendedName>
</protein>
<dbReference type="InterPro" id="IPR045601">
    <property type="entry name" value="DUF6455"/>
</dbReference>
<sequence>MTAVFSRHFWITRGVARSMGLDLGKAVDTGALSVDRYEEMVTRCANCALVENCIEWLARPQNHASTPPPGCAISESLVRLSRLQRRR</sequence>
<dbReference type="AlphaFoldDB" id="A0A4R3JAB7"/>
<proteinExistence type="predicted"/>
<name>A0A4R3JAB7_9RHOB</name>
<dbReference type="EMBL" id="SLZU01000010">
    <property type="protein sequence ID" value="TCS62006.1"/>
    <property type="molecule type" value="Genomic_DNA"/>
</dbReference>
<evidence type="ECO:0000313" key="2">
    <source>
        <dbReference type="EMBL" id="TCS62006.1"/>
    </source>
</evidence>
<evidence type="ECO:0000313" key="3">
    <source>
        <dbReference type="Proteomes" id="UP000295696"/>
    </source>
</evidence>
<keyword evidence="3" id="KW-1185">Reference proteome</keyword>
<accession>A0A4R3JAB7</accession>
<gene>
    <name evidence="2" type="ORF">EDD52_110181</name>
</gene>
<reference evidence="2 3" key="1">
    <citation type="submission" date="2019-03" db="EMBL/GenBank/DDBJ databases">
        <title>Genomic Encyclopedia of Type Strains, Phase IV (KMG-IV): sequencing the most valuable type-strain genomes for metagenomic binning, comparative biology and taxonomic classification.</title>
        <authorList>
            <person name="Goeker M."/>
        </authorList>
    </citation>
    <scope>NUCLEOTIDE SEQUENCE [LARGE SCALE GENOMIC DNA]</scope>
    <source>
        <strain evidence="2 3">DSM 104836</strain>
    </source>
</reference>
<dbReference type="Proteomes" id="UP000295696">
    <property type="component" value="Unassembled WGS sequence"/>
</dbReference>
<comment type="caution">
    <text evidence="2">The sequence shown here is derived from an EMBL/GenBank/DDBJ whole genome shotgun (WGS) entry which is preliminary data.</text>
</comment>
<dbReference type="RefSeq" id="WP_132246212.1">
    <property type="nucleotide sequence ID" value="NZ_SLZU01000010.1"/>
</dbReference>
<evidence type="ECO:0000259" key="1">
    <source>
        <dbReference type="Pfam" id="PF20056"/>
    </source>
</evidence>
<dbReference type="OrthoDB" id="7859249at2"/>
<organism evidence="2 3">
    <name type="scientific">Primorskyibacter sedentarius</name>
    <dbReference type="NCBI Taxonomy" id="745311"/>
    <lineage>
        <taxon>Bacteria</taxon>
        <taxon>Pseudomonadati</taxon>
        <taxon>Pseudomonadota</taxon>
        <taxon>Alphaproteobacteria</taxon>
        <taxon>Rhodobacterales</taxon>
        <taxon>Roseobacteraceae</taxon>
        <taxon>Primorskyibacter</taxon>
    </lineage>
</organism>
<feature type="domain" description="DUF6455" evidence="1">
    <location>
        <begin position="5"/>
        <end position="81"/>
    </location>
</feature>